<evidence type="ECO:0000256" key="4">
    <source>
        <dbReference type="ARBA" id="ARBA00022679"/>
    </source>
</evidence>
<comment type="subcellular location">
    <subcellularLocation>
        <location evidence="1">Cell membrane</location>
        <topology evidence="1">Peripheral membrane protein</topology>
    </subcellularLocation>
</comment>
<dbReference type="SUPFAM" id="SSF48452">
    <property type="entry name" value="TPR-like"/>
    <property type="match status" value="2"/>
</dbReference>
<evidence type="ECO:0000256" key="5">
    <source>
        <dbReference type="ARBA" id="ARBA00022944"/>
    </source>
</evidence>
<proteinExistence type="inferred from homology"/>
<protein>
    <submittedName>
        <fullName evidence="8">Beta-1,3-glucosyltransferase</fullName>
        <ecNumber evidence="8">2.7.8.12</ecNumber>
    </submittedName>
</protein>
<dbReference type="PANTHER" id="PTHR22916:SF3">
    <property type="entry name" value="UDP-GLCNAC:BETAGAL BETA-1,3-N-ACETYLGLUCOSAMINYLTRANSFERASE-LIKE PROTEIN 1"/>
    <property type="match status" value="1"/>
</dbReference>
<evidence type="ECO:0000256" key="3">
    <source>
        <dbReference type="ARBA" id="ARBA00022475"/>
    </source>
</evidence>
<dbReference type="CDD" id="cd00761">
    <property type="entry name" value="Glyco_tranf_GTA_type"/>
    <property type="match status" value="1"/>
</dbReference>
<dbReference type="Gene3D" id="3.40.50.11820">
    <property type="match status" value="1"/>
</dbReference>
<name>A0A085GK67_EWIA3</name>
<dbReference type="EMBL" id="JMPJ01000031">
    <property type="protein sequence ID" value="KFC84112.1"/>
    <property type="molecule type" value="Genomic_DNA"/>
</dbReference>
<dbReference type="OrthoDB" id="6813549at2"/>
<evidence type="ECO:0000313" key="9">
    <source>
        <dbReference type="Proteomes" id="UP000028640"/>
    </source>
</evidence>
<evidence type="ECO:0000256" key="2">
    <source>
        <dbReference type="ARBA" id="ARBA00010488"/>
    </source>
</evidence>
<sequence length="1266" mass="149130">MLKRKLKKLVRDPKLFISDMIKKNQKKAKSIKKIEFDFGYKYSIVAAVYNSEKYLDDFFLSLTKQTLNFKKHIKIILVNDGSSDNSETKIKYWMEKYPDNISYIYKENGGQASARNLGLEKVDTEWVSFIDPDDFVNKEYFFTISKYIDGNNIADIISCKMVVYKEDSQSFGDTQPLRFCFEKDETIRDCKDLDDLIQLSASSALFKTKIIKSNNILFNHEIKPNFEDGKFVIDYMMHCSGKITFLNKPNYYYRVRGDGSSTTNTQWEKKEKYSNVLEYGLLAMLQNYHLEQKGKVPRFAQRTALYFLIQYFNRILNNPQSIGFLDTHEKEKFLKNLDDIFFYIDDKEILKFNLLGAWFFHKIGMQALFKSGEGYNFQIAYVKNHDAYKKEVQISYFCNEYSLEEIRINNKNVVPIHIQTMKHDFLGRIFYERLLWVKYDDLKDIMSVKLHENTEISIIGKSFKKDVSIGEINNIFLNKSPTRDEDVNTWLFMDSDTRADDNAEHLYRYVKNQQPQINAFFALRKNSKDWERLRSEGFNLVDFESDKFDIIYDRAAVLLSSHIDRCFTSYNGKYSLANKKFIFLQHGVTKDNISQWLNNTCRIDGILTSTYKEYFSFSNKDSLYNFDTRNVLLTGMPRYDNLSLPSESLNKSAILIMPTWRKELAGKTLKNTSTRSYNKEFKESEYFSKWQEVIKSKKLQEIHVEFGKRVIFTPHPNLIQYMDEFEIPDYIEVVNCQERQLQEIFSDTDVLITDYSSVAFDVALSGGKIIYYQFDEEQVFSGLHTYSRGYYNYHTDGFGPVTYDHDQIVNSLVNTFNESTKDSFKPSQDVFSFIDKNNCERSYHEIVKLMKPHENDKSVDIYYEYAIMATNNKNWDLALERWNILLKNEFKYNPYISEAKTRIVDILINQDKIEKASEFLEDLSLDDSFEWTDSNHIQNGKINLLTHNWSQSLSNINKIKKISNKEKLIILQCFAELSQADDFENTFEQIKLGMDGTYSVVCNSWRFICYKQWSLLCNFLEENIHLFNNEELVEYKPLLILARAHQELGDYDTANAYLERHELHDRGNILLRYQIAKLAFDRKQWGKVISQLSLINIATDKLPENLALIYLKSLRFSNKLKEAEDTVKKLSLETVEKSDFIFEIAEINLAQKNWHTSAEYWIKIIDKNEIANYKLAFIYRRLGMVEEGLSLLIKPGLKSPETLDEWILRAELAELSKRWDEANYCWESILRYYSETAPAYCWERLNNNKMLDCMSKITNAMAENTP</sequence>
<reference evidence="8 9" key="1">
    <citation type="submission" date="2014-05" db="EMBL/GenBank/DDBJ databases">
        <title>ATOL: Assembling a taxonomically balanced genome-scale reconstruction of the evolutionary history of the Enterobacteriaceae.</title>
        <authorList>
            <person name="Plunkett G.III."/>
            <person name="Neeno-Eckwall E.C."/>
            <person name="Glasner J.D."/>
            <person name="Perna N.T."/>
        </authorList>
    </citation>
    <scope>NUCLEOTIDE SEQUENCE [LARGE SCALE GENOMIC DNA]</scope>
    <source>
        <strain evidence="8 9">ATCC 33852</strain>
    </source>
</reference>
<keyword evidence="3" id="KW-1003">Cell membrane</keyword>
<dbReference type="InterPro" id="IPR043148">
    <property type="entry name" value="TagF_C"/>
</dbReference>
<dbReference type="STRING" id="910964.GEAM_0922"/>
<dbReference type="eggNOG" id="COG0463">
    <property type="taxonomic scope" value="Bacteria"/>
</dbReference>
<keyword evidence="4 8" id="KW-0808">Transferase</keyword>
<dbReference type="InterPro" id="IPR007554">
    <property type="entry name" value="Glycerophosphate_synth"/>
</dbReference>
<dbReference type="GO" id="GO:0016758">
    <property type="term" value="F:hexosyltransferase activity"/>
    <property type="evidence" value="ECO:0007669"/>
    <property type="project" value="UniProtKB-ARBA"/>
</dbReference>
<dbReference type="SUPFAM" id="SSF53448">
    <property type="entry name" value="Nucleotide-diphospho-sugar transferases"/>
    <property type="match status" value="1"/>
</dbReference>
<comment type="caution">
    <text evidence="8">The sequence shown here is derived from an EMBL/GenBank/DDBJ whole genome shotgun (WGS) entry which is preliminary data.</text>
</comment>
<dbReference type="GeneID" id="78379263"/>
<evidence type="ECO:0000256" key="6">
    <source>
        <dbReference type="ARBA" id="ARBA00023136"/>
    </source>
</evidence>
<comment type="similarity">
    <text evidence="2">Belongs to the CDP-glycerol glycerophosphotransferase family.</text>
</comment>
<dbReference type="RefSeq" id="WP_051899411.1">
    <property type="nucleotide sequence ID" value="NZ_JMPJ01000031.1"/>
</dbReference>
<dbReference type="Pfam" id="PF04464">
    <property type="entry name" value="Glyphos_transf"/>
    <property type="match status" value="1"/>
</dbReference>
<keyword evidence="6" id="KW-0472">Membrane</keyword>
<accession>A0A085GK67</accession>
<gene>
    <name evidence="8" type="ORF">GEAM_0922</name>
</gene>
<dbReference type="EC" id="2.7.8.12" evidence="8"/>
<dbReference type="Gene3D" id="1.25.40.10">
    <property type="entry name" value="Tetratricopeptide repeat domain"/>
    <property type="match status" value="1"/>
</dbReference>
<dbReference type="Gene3D" id="3.90.550.10">
    <property type="entry name" value="Spore Coat Polysaccharide Biosynthesis Protein SpsA, Chain A"/>
    <property type="match status" value="1"/>
</dbReference>
<feature type="domain" description="Glycosyltransferase 2-like" evidence="7">
    <location>
        <begin position="43"/>
        <end position="175"/>
    </location>
</feature>
<dbReference type="Pfam" id="PF00535">
    <property type="entry name" value="Glycos_transf_2"/>
    <property type="match status" value="1"/>
</dbReference>
<organism evidence="8 9">
    <name type="scientific">Ewingella americana (strain ATCC 33852 / DSM 4580 / CCUG 14506 / JCM 5911 / LMG 7869 / NCTC 12157 / CDC 1468-78)</name>
    <dbReference type="NCBI Taxonomy" id="910964"/>
    <lineage>
        <taxon>Bacteria</taxon>
        <taxon>Pseudomonadati</taxon>
        <taxon>Pseudomonadota</taxon>
        <taxon>Gammaproteobacteria</taxon>
        <taxon>Enterobacterales</taxon>
        <taxon>Yersiniaceae</taxon>
        <taxon>Ewingella</taxon>
    </lineage>
</organism>
<evidence type="ECO:0000313" key="8">
    <source>
        <dbReference type="EMBL" id="KFC84112.1"/>
    </source>
</evidence>
<keyword evidence="5" id="KW-0777">Teichoic acid biosynthesis</keyword>
<dbReference type="InterPro" id="IPR011990">
    <property type="entry name" value="TPR-like_helical_dom_sf"/>
</dbReference>
<dbReference type="GO" id="GO:0019350">
    <property type="term" value="P:teichoic acid biosynthetic process"/>
    <property type="evidence" value="ECO:0007669"/>
    <property type="project" value="UniProtKB-KW"/>
</dbReference>
<evidence type="ECO:0000256" key="1">
    <source>
        <dbReference type="ARBA" id="ARBA00004202"/>
    </source>
</evidence>
<dbReference type="Proteomes" id="UP000028640">
    <property type="component" value="Unassembled WGS sequence"/>
</dbReference>
<dbReference type="Gene3D" id="3.40.50.12580">
    <property type="match status" value="1"/>
</dbReference>
<dbReference type="GO" id="GO:0047355">
    <property type="term" value="F:CDP-glycerol glycerophosphotransferase activity"/>
    <property type="evidence" value="ECO:0007669"/>
    <property type="project" value="UniProtKB-EC"/>
</dbReference>
<dbReference type="GO" id="GO:0005886">
    <property type="term" value="C:plasma membrane"/>
    <property type="evidence" value="ECO:0007669"/>
    <property type="project" value="UniProtKB-SubCell"/>
</dbReference>
<dbReference type="InterPro" id="IPR001173">
    <property type="entry name" value="Glyco_trans_2-like"/>
</dbReference>
<dbReference type="InterPro" id="IPR029044">
    <property type="entry name" value="Nucleotide-diphossugar_trans"/>
</dbReference>
<keyword evidence="9" id="KW-1185">Reference proteome</keyword>
<dbReference type="AlphaFoldDB" id="A0A085GK67"/>
<dbReference type="eggNOG" id="COG1887">
    <property type="taxonomic scope" value="Bacteria"/>
</dbReference>
<dbReference type="PANTHER" id="PTHR22916">
    <property type="entry name" value="GLYCOSYLTRANSFERASE"/>
    <property type="match status" value="1"/>
</dbReference>
<dbReference type="InterPro" id="IPR043149">
    <property type="entry name" value="TagF_N"/>
</dbReference>
<dbReference type="eggNOG" id="COG0457">
    <property type="taxonomic scope" value="Bacteria"/>
</dbReference>
<evidence type="ECO:0000259" key="7">
    <source>
        <dbReference type="Pfam" id="PF00535"/>
    </source>
</evidence>